<name>A0A1T0CUQ7_9GAMM</name>
<dbReference type="NCBIfam" id="NF009504">
    <property type="entry name" value="PRK12863.1-4"/>
    <property type="match status" value="1"/>
</dbReference>
<dbReference type="Gene3D" id="3.30.70.1060">
    <property type="entry name" value="Dimeric alpha+beta barrel"/>
    <property type="match status" value="1"/>
</dbReference>
<reference evidence="3 4" key="1">
    <citation type="submission" date="2017-02" db="EMBL/GenBank/DDBJ databases">
        <title>Draft genome sequence of Moraxella pluranimalium CCUG 54913T type strain.</title>
        <authorList>
            <person name="Salva-Serra F."/>
            <person name="Engstrom-Jakobsson H."/>
            <person name="Thorell K."/>
            <person name="Jaen-Luchoro D."/>
            <person name="Gonzales-Siles L."/>
            <person name="Karlsson R."/>
            <person name="Yazdan S."/>
            <person name="Boulund F."/>
            <person name="Johnning A."/>
            <person name="Engstrand L."/>
            <person name="Kristiansson E."/>
            <person name="Moore E."/>
        </authorList>
    </citation>
    <scope>NUCLEOTIDE SEQUENCE [LARGE SCALE GENOMIC DNA]</scope>
    <source>
        <strain evidence="3 4">CCUG 54913</strain>
    </source>
</reference>
<dbReference type="OrthoDB" id="9797014at2"/>
<keyword evidence="4" id="KW-1185">Reference proteome</keyword>
<dbReference type="InterPro" id="IPR051807">
    <property type="entry name" value="Sec-metab_biosynth-assoc"/>
</dbReference>
<dbReference type="InterPro" id="IPR005545">
    <property type="entry name" value="YCII"/>
</dbReference>
<dbReference type="SUPFAM" id="SSF54909">
    <property type="entry name" value="Dimeric alpha+beta barrel"/>
    <property type="match status" value="1"/>
</dbReference>
<organism evidence="3 4">
    <name type="scientific">Moraxella pluranimalium</name>
    <dbReference type="NCBI Taxonomy" id="470453"/>
    <lineage>
        <taxon>Bacteria</taxon>
        <taxon>Pseudomonadati</taxon>
        <taxon>Pseudomonadota</taxon>
        <taxon>Gammaproteobacteria</taxon>
        <taxon>Moraxellales</taxon>
        <taxon>Moraxellaceae</taxon>
        <taxon>Moraxella</taxon>
    </lineage>
</organism>
<gene>
    <name evidence="3" type="ORF">B0680_00955</name>
</gene>
<dbReference type="Proteomes" id="UP000189800">
    <property type="component" value="Unassembled WGS sequence"/>
</dbReference>
<sequence length="100" mass="10810">MPLFAIIGHDVADSTEKRLNARPAHIERLTALDAQNRLVVAGPNPIKHGEPAMSGSIIIAHFDDLEQAQAWAADDPYISGGVYSHVDVKPFIQALPKMDG</sequence>
<evidence type="ECO:0000256" key="1">
    <source>
        <dbReference type="ARBA" id="ARBA00007689"/>
    </source>
</evidence>
<dbReference type="AlphaFoldDB" id="A0A1T0CUQ7"/>
<dbReference type="STRING" id="470453.B0680_00955"/>
<dbReference type="Pfam" id="PF03795">
    <property type="entry name" value="YCII"/>
    <property type="match status" value="1"/>
</dbReference>
<evidence type="ECO:0000313" key="3">
    <source>
        <dbReference type="EMBL" id="OOS25959.1"/>
    </source>
</evidence>
<comment type="similarity">
    <text evidence="1">Belongs to the YciI family.</text>
</comment>
<accession>A0A1T0CUQ7</accession>
<proteinExistence type="inferred from homology"/>
<dbReference type="PANTHER" id="PTHR33606">
    <property type="entry name" value="PROTEIN YCII"/>
    <property type="match status" value="1"/>
</dbReference>
<dbReference type="EMBL" id="MUYU01000005">
    <property type="protein sequence ID" value="OOS25959.1"/>
    <property type="molecule type" value="Genomic_DNA"/>
</dbReference>
<feature type="domain" description="YCII-related" evidence="2">
    <location>
        <begin position="3"/>
        <end position="91"/>
    </location>
</feature>
<protein>
    <recommendedName>
        <fullName evidence="2">YCII-related domain-containing protein</fullName>
    </recommendedName>
</protein>
<dbReference type="RefSeq" id="WP_078253180.1">
    <property type="nucleotide sequence ID" value="NZ_MUYU01000005.1"/>
</dbReference>
<dbReference type="PANTHER" id="PTHR33606:SF3">
    <property type="entry name" value="PROTEIN YCII"/>
    <property type="match status" value="1"/>
</dbReference>
<dbReference type="InterPro" id="IPR011008">
    <property type="entry name" value="Dimeric_a/b-barrel"/>
</dbReference>
<evidence type="ECO:0000259" key="2">
    <source>
        <dbReference type="Pfam" id="PF03795"/>
    </source>
</evidence>
<comment type="caution">
    <text evidence="3">The sequence shown here is derived from an EMBL/GenBank/DDBJ whole genome shotgun (WGS) entry which is preliminary data.</text>
</comment>
<evidence type="ECO:0000313" key="4">
    <source>
        <dbReference type="Proteomes" id="UP000189800"/>
    </source>
</evidence>